<evidence type="ECO:0000313" key="1">
    <source>
        <dbReference type="EMBL" id="QNT77940.1"/>
    </source>
</evidence>
<protein>
    <submittedName>
        <fullName evidence="1">Uncharacterized protein</fullName>
    </submittedName>
</protein>
<reference evidence="1 2" key="1">
    <citation type="submission" date="2020-08" db="EMBL/GenBank/DDBJ databases">
        <title>Complete genome sequence of Entomobacter blattae G55GP.</title>
        <authorList>
            <person name="Poehlein A."/>
            <person name="Guzman J."/>
            <person name="Daniel R."/>
            <person name="Vilcinskas A."/>
        </authorList>
    </citation>
    <scope>NUCLEOTIDE SEQUENCE [LARGE SCALE GENOMIC DNA]</scope>
    <source>
        <strain evidence="1 2">G55GP</strain>
    </source>
</reference>
<dbReference type="KEGG" id="ebla:JGUZn3_06980"/>
<dbReference type="RefSeq" id="WP_203414331.1">
    <property type="nucleotide sequence ID" value="NZ_CP060244.1"/>
</dbReference>
<proteinExistence type="predicted"/>
<keyword evidence="2" id="KW-1185">Reference proteome</keyword>
<sequence>MAIVTVLGATGDTHLTVTVDGSYSERQADAFAQRLLDIYSTTDTTKAVHGLVSQDGGLTTSASSNYGAITEGSLYFVNSHYTDLVIGKLNSGSSVAGAGAGTAIIPSSANSTDEVLTQPVTVVAGGEQNTELQVLAGSASNVTYYAHYENGTIIGAGGSLNFYGSQESGSAGTYQIVTALNGKSTLYLGLSSNSVYSQGSDTIVGPYAGVENLDAGYSQQVTLVGSNSVVNTSSNSNIVDIGSGNSISVAGHSFISLGDQGTASLIGASSTVSGGTNSTVSATSSELSVIQGFGNSITSTGSLTFYNGTSNSTVTAANSTIFGAAGLNLKYNVTGDPTKSFFTASDGNETLDGSSSSNALVVYATRNGNLSVVGSNSDDTFVGGTANATFTGGLGDNHYMFQNGSGGGNDVITDFSASSGNKIELYNYNLTNETLQSILDSAQNTSQGKTIVLSDNTKITFTGVDNLSVNDFKLG</sequence>
<dbReference type="EMBL" id="CP060244">
    <property type="protein sequence ID" value="QNT77940.1"/>
    <property type="molecule type" value="Genomic_DNA"/>
</dbReference>
<evidence type="ECO:0000313" key="2">
    <source>
        <dbReference type="Proteomes" id="UP000516349"/>
    </source>
</evidence>
<dbReference type="Gene3D" id="2.150.10.10">
    <property type="entry name" value="Serralysin-like metalloprotease, C-terminal"/>
    <property type="match status" value="1"/>
</dbReference>
<organism evidence="1 2">
    <name type="scientific">Entomobacter blattae</name>
    <dbReference type="NCBI Taxonomy" id="2762277"/>
    <lineage>
        <taxon>Bacteria</taxon>
        <taxon>Pseudomonadati</taxon>
        <taxon>Pseudomonadota</taxon>
        <taxon>Alphaproteobacteria</taxon>
        <taxon>Acetobacterales</taxon>
        <taxon>Acetobacteraceae</taxon>
        <taxon>Entomobacter</taxon>
    </lineage>
</organism>
<dbReference type="AlphaFoldDB" id="A0A7H1NQ80"/>
<dbReference type="InterPro" id="IPR011049">
    <property type="entry name" value="Serralysin-like_metalloprot_C"/>
</dbReference>
<dbReference type="Proteomes" id="UP000516349">
    <property type="component" value="Chromosome"/>
</dbReference>
<accession>A0A7H1NQ80</accession>
<gene>
    <name evidence="1" type="ORF">JGUZn3_06980</name>
</gene>
<name>A0A7H1NQ80_9PROT</name>
<dbReference type="SUPFAM" id="SSF51120">
    <property type="entry name" value="beta-Roll"/>
    <property type="match status" value="1"/>
</dbReference>